<comment type="caution">
    <text evidence="1">The sequence shown here is derived from an EMBL/GenBank/DDBJ whole genome shotgun (WGS) entry which is preliminary data.</text>
</comment>
<evidence type="ECO:0000313" key="1">
    <source>
        <dbReference type="EMBL" id="GCC27586.1"/>
    </source>
</evidence>
<dbReference type="Proteomes" id="UP000287033">
    <property type="component" value="Unassembled WGS sequence"/>
</dbReference>
<sequence length="81" mass="9317">MQSERSLGLQGTVEPVEIYSHRGVLHYLEHTAAKPRRRDNIRITIRYIFPIQHASEPTCTSWDISTGCLEFGENTIRETAM</sequence>
<organism evidence="1 2">
    <name type="scientific">Chiloscyllium punctatum</name>
    <name type="common">Brownbanded bambooshark</name>
    <name type="synonym">Hemiscyllium punctatum</name>
    <dbReference type="NCBI Taxonomy" id="137246"/>
    <lineage>
        <taxon>Eukaryota</taxon>
        <taxon>Metazoa</taxon>
        <taxon>Chordata</taxon>
        <taxon>Craniata</taxon>
        <taxon>Vertebrata</taxon>
        <taxon>Chondrichthyes</taxon>
        <taxon>Elasmobranchii</taxon>
        <taxon>Galeomorphii</taxon>
        <taxon>Galeoidea</taxon>
        <taxon>Orectolobiformes</taxon>
        <taxon>Hemiscylliidae</taxon>
        <taxon>Chiloscyllium</taxon>
    </lineage>
</organism>
<reference evidence="1 2" key="1">
    <citation type="journal article" date="2018" name="Nat. Ecol. Evol.">
        <title>Shark genomes provide insights into elasmobranch evolution and the origin of vertebrates.</title>
        <authorList>
            <person name="Hara Y"/>
            <person name="Yamaguchi K"/>
            <person name="Onimaru K"/>
            <person name="Kadota M"/>
            <person name="Koyanagi M"/>
            <person name="Keeley SD"/>
            <person name="Tatsumi K"/>
            <person name="Tanaka K"/>
            <person name="Motone F"/>
            <person name="Kageyama Y"/>
            <person name="Nozu R"/>
            <person name="Adachi N"/>
            <person name="Nishimura O"/>
            <person name="Nakagawa R"/>
            <person name="Tanegashima C"/>
            <person name="Kiyatake I"/>
            <person name="Matsumoto R"/>
            <person name="Murakumo K"/>
            <person name="Nishida K"/>
            <person name="Terakita A"/>
            <person name="Kuratani S"/>
            <person name="Sato K"/>
            <person name="Hyodo S Kuraku.S."/>
        </authorList>
    </citation>
    <scope>NUCLEOTIDE SEQUENCE [LARGE SCALE GENOMIC DNA]</scope>
</reference>
<name>A0A401SB26_CHIPU</name>
<evidence type="ECO:0000313" key="2">
    <source>
        <dbReference type="Proteomes" id="UP000287033"/>
    </source>
</evidence>
<dbReference type="AlphaFoldDB" id="A0A401SB26"/>
<dbReference type="EMBL" id="BEZZ01000170">
    <property type="protein sequence ID" value="GCC27586.1"/>
    <property type="molecule type" value="Genomic_DNA"/>
</dbReference>
<protein>
    <submittedName>
        <fullName evidence="1">Uncharacterized protein</fullName>
    </submittedName>
</protein>
<gene>
    <name evidence="1" type="ORF">chiPu_0006011</name>
</gene>
<proteinExistence type="predicted"/>
<keyword evidence="2" id="KW-1185">Reference proteome</keyword>
<accession>A0A401SB26</accession>